<organism evidence="1 2">
    <name type="scientific">Clostridium gallinarum</name>
    <dbReference type="NCBI Taxonomy" id="2762246"/>
    <lineage>
        <taxon>Bacteria</taxon>
        <taxon>Bacillati</taxon>
        <taxon>Bacillota</taxon>
        <taxon>Clostridia</taxon>
        <taxon>Eubacteriales</taxon>
        <taxon>Clostridiaceae</taxon>
        <taxon>Clostridium</taxon>
    </lineage>
</organism>
<proteinExistence type="predicted"/>
<evidence type="ECO:0000313" key="1">
    <source>
        <dbReference type="EMBL" id="MBD7914798.1"/>
    </source>
</evidence>
<comment type="caution">
    <text evidence="1">The sequence shown here is derived from an EMBL/GenBank/DDBJ whole genome shotgun (WGS) entry which is preliminary data.</text>
</comment>
<dbReference type="EMBL" id="JACSQZ010000017">
    <property type="protein sequence ID" value="MBD7914798.1"/>
    <property type="molecule type" value="Genomic_DNA"/>
</dbReference>
<accession>A0ABR8Q303</accession>
<evidence type="ECO:0000313" key="2">
    <source>
        <dbReference type="Proteomes" id="UP000640335"/>
    </source>
</evidence>
<reference evidence="1 2" key="1">
    <citation type="submission" date="2020-08" db="EMBL/GenBank/DDBJ databases">
        <title>A Genomic Blueprint of the Chicken Gut Microbiome.</title>
        <authorList>
            <person name="Gilroy R."/>
            <person name="Ravi A."/>
            <person name="Getino M."/>
            <person name="Pursley I."/>
            <person name="Horton D.L."/>
            <person name="Alikhan N.-F."/>
            <person name="Baker D."/>
            <person name="Gharbi K."/>
            <person name="Hall N."/>
            <person name="Watson M."/>
            <person name="Adriaenssens E.M."/>
            <person name="Foster-Nyarko E."/>
            <person name="Jarju S."/>
            <person name="Secka A."/>
            <person name="Antonio M."/>
            <person name="Oren A."/>
            <person name="Chaudhuri R."/>
            <person name="La Ragione R.M."/>
            <person name="Hildebrand F."/>
            <person name="Pallen M.J."/>
        </authorList>
    </citation>
    <scope>NUCLEOTIDE SEQUENCE [LARGE SCALE GENOMIC DNA]</scope>
    <source>
        <strain evidence="1 2">Sa3CUN1</strain>
    </source>
</reference>
<keyword evidence="2" id="KW-1185">Reference proteome</keyword>
<gene>
    <name evidence="1" type="ORF">H9660_06530</name>
</gene>
<dbReference type="Proteomes" id="UP000640335">
    <property type="component" value="Unassembled WGS sequence"/>
</dbReference>
<protein>
    <submittedName>
        <fullName evidence="1">Uncharacterized protein</fullName>
    </submittedName>
</protein>
<dbReference type="RefSeq" id="WP_191749564.1">
    <property type="nucleotide sequence ID" value="NZ_JACSQZ010000017.1"/>
</dbReference>
<name>A0ABR8Q303_9CLOT</name>
<sequence>MPKNDTLEIQKFIKDLGEYLGFISKVEVNLDRDNYYSSIYDVIWFLDLSENFNIEVLKKYISPDVVENKLKLIPIAAFEIEGAATSSKNQIGNITNLTFGNVLNKFIIVNNEAAIPEKDTYRRGLNITRYFNECLGSSNLIFLDWCQVKNTYEWLKIKEEDKKIEVNTSYTKTRKGSGGENRSIQIFDYIFKDLNSIGLEIKQDYTSDKFKMKYYLEDYISRKIDILDEELEFYFKRKAYKDPNEKNIFELNRINNKYYLPKLDIVLGFNLPKSFIKWIKRIAKNMENDILNNELIFSINNNKIKDVFIPLISIEIESEVNKHLNGAIINMWKNSYMGILFSKKQALGHLEYFKNNGCNNIYFCDYENIEN</sequence>